<dbReference type="EMBL" id="CAXLJM020000023">
    <property type="protein sequence ID" value="CAL8089045.1"/>
    <property type="molecule type" value="Genomic_DNA"/>
</dbReference>
<accession>A0ABP1Q609</accession>
<reference evidence="3 4" key="1">
    <citation type="submission" date="2024-08" db="EMBL/GenBank/DDBJ databases">
        <authorList>
            <person name="Cucini C."/>
            <person name="Frati F."/>
        </authorList>
    </citation>
    <scope>NUCLEOTIDE SEQUENCE [LARGE SCALE GENOMIC DNA]</scope>
</reference>
<dbReference type="Gene3D" id="1.10.238.10">
    <property type="entry name" value="EF-hand"/>
    <property type="match status" value="1"/>
</dbReference>
<keyword evidence="1" id="KW-0106">Calcium</keyword>
<dbReference type="InterPro" id="IPR002048">
    <property type="entry name" value="EF_hand_dom"/>
</dbReference>
<keyword evidence="4" id="KW-1185">Reference proteome</keyword>
<organism evidence="3 4">
    <name type="scientific">Orchesella dallaii</name>
    <dbReference type="NCBI Taxonomy" id="48710"/>
    <lineage>
        <taxon>Eukaryota</taxon>
        <taxon>Metazoa</taxon>
        <taxon>Ecdysozoa</taxon>
        <taxon>Arthropoda</taxon>
        <taxon>Hexapoda</taxon>
        <taxon>Collembola</taxon>
        <taxon>Entomobryomorpha</taxon>
        <taxon>Entomobryoidea</taxon>
        <taxon>Orchesellidae</taxon>
        <taxon>Orchesellinae</taxon>
        <taxon>Orchesella</taxon>
    </lineage>
</organism>
<dbReference type="SMART" id="SM00054">
    <property type="entry name" value="EFh"/>
    <property type="match status" value="1"/>
</dbReference>
<proteinExistence type="predicted"/>
<evidence type="ECO:0000256" key="1">
    <source>
        <dbReference type="ARBA" id="ARBA00022837"/>
    </source>
</evidence>
<dbReference type="PROSITE" id="PS00018">
    <property type="entry name" value="EF_HAND_1"/>
    <property type="match status" value="1"/>
</dbReference>
<dbReference type="SUPFAM" id="SSF47473">
    <property type="entry name" value="EF-hand"/>
    <property type="match status" value="1"/>
</dbReference>
<dbReference type="Proteomes" id="UP001642540">
    <property type="component" value="Unassembled WGS sequence"/>
</dbReference>
<sequence length="278" mass="31222">MAAMDSEASSFTVPQLQGGLSNTVSETATAPIRDNKSVFKNSTLMRLGSSRYSRKDQKVGPCRKMVMFFETIFVNTLNYFRGVFTIPYVKDPITFCRPDDFNAAGDRIKKGNTAHDEATLDMIEAACNYSQNTKILFERILAGRKDNETNRRRQAKNLDFSKLAPWNESLLDRLESTFRVFDTSGDGVVDFEEMCSILSEYGDKSSTEDKKSVFDAAADVKGKGCLNFSEFITMLHTVSVKSADTAPPSLVETFRQIDRNMARIRNLDVVQQLQTGLF</sequence>
<dbReference type="PROSITE" id="PS50222">
    <property type="entry name" value="EF_HAND_2"/>
    <property type="match status" value="2"/>
</dbReference>
<gene>
    <name evidence="3" type="ORF">ODALV1_LOCUS7241</name>
</gene>
<comment type="caution">
    <text evidence="3">The sequence shown here is derived from an EMBL/GenBank/DDBJ whole genome shotgun (WGS) entry which is preliminary data.</text>
</comment>
<protein>
    <recommendedName>
        <fullName evidence="2">EF-hand domain-containing protein</fullName>
    </recommendedName>
</protein>
<name>A0ABP1Q609_9HEXA</name>
<evidence type="ECO:0000313" key="3">
    <source>
        <dbReference type="EMBL" id="CAL8089045.1"/>
    </source>
</evidence>
<dbReference type="InterPro" id="IPR018247">
    <property type="entry name" value="EF_Hand_1_Ca_BS"/>
</dbReference>
<dbReference type="InterPro" id="IPR011992">
    <property type="entry name" value="EF-hand-dom_pair"/>
</dbReference>
<evidence type="ECO:0000313" key="4">
    <source>
        <dbReference type="Proteomes" id="UP001642540"/>
    </source>
</evidence>
<feature type="domain" description="EF-hand" evidence="2">
    <location>
        <begin position="169"/>
        <end position="204"/>
    </location>
</feature>
<dbReference type="Pfam" id="PF13499">
    <property type="entry name" value="EF-hand_7"/>
    <property type="match status" value="1"/>
</dbReference>
<feature type="domain" description="EF-hand" evidence="2">
    <location>
        <begin position="205"/>
        <end position="241"/>
    </location>
</feature>
<evidence type="ECO:0000259" key="2">
    <source>
        <dbReference type="PROSITE" id="PS50222"/>
    </source>
</evidence>
<dbReference type="CDD" id="cd00051">
    <property type="entry name" value="EFh"/>
    <property type="match status" value="1"/>
</dbReference>